<protein>
    <submittedName>
        <fullName evidence="2">Uncharacterized protein</fullName>
    </submittedName>
</protein>
<dbReference type="Gramene" id="ORUFI02G18400.1">
    <property type="protein sequence ID" value="ORUFI02G18400.1"/>
    <property type="gene ID" value="ORUFI02G18400"/>
</dbReference>
<evidence type="ECO:0000313" key="2">
    <source>
        <dbReference type="EnsemblPlants" id="ORUFI02G18400.1"/>
    </source>
</evidence>
<keyword evidence="3" id="KW-1185">Reference proteome</keyword>
<feature type="compositionally biased region" description="Basic residues" evidence="1">
    <location>
        <begin position="119"/>
        <end position="142"/>
    </location>
</feature>
<dbReference type="EnsemblPlants" id="ORUFI02G18400.1">
    <property type="protein sequence ID" value="ORUFI02G18400.1"/>
    <property type="gene ID" value="ORUFI02G18400"/>
</dbReference>
<feature type="region of interest" description="Disordered" evidence="1">
    <location>
        <begin position="106"/>
        <end position="142"/>
    </location>
</feature>
<dbReference type="HOGENOM" id="CLU_1819018_0_0_1"/>
<evidence type="ECO:0000256" key="1">
    <source>
        <dbReference type="SAM" id="MobiDB-lite"/>
    </source>
</evidence>
<organism evidence="2 3">
    <name type="scientific">Oryza rufipogon</name>
    <name type="common">Brownbeard rice</name>
    <name type="synonym">Asian wild rice</name>
    <dbReference type="NCBI Taxonomy" id="4529"/>
    <lineage>
        <taxon>Eukaryota</taxon>
        <taxon>Viridiplantae</taxon>
        <taxon>Streptophyta</taxon>
        <taxon>Embryophyta</taxon>
        <taxon>Tracheophyta</taxon>
        <taxon>Spermatophyta</taxon>
        <taxon>Magnoliopsida</taxon>
        <taxon>Liliopsida</taxon>
        <taxon>Poales</taxon>
        <taxon>Poaceae</taxon>
        <taxon>BOP clade</taxon>
        <taxon>Oryzoideae</taxon>
        <taxon>Oryzeae</taxon>
        <taxon>Oryzinae</taxon>
        <taxon>Oryza</taxon>
    </lineage>
</organism>
<reference evidence="2" key="2">
    <citation type="submission" date="2015-06" db="UniProtKB">
        <authorList>
            <consortium name="EnsemblPlants"/>
        </authorList>
    </citation>
    <scope>IDENTIFICATION</scope>
</reference>
<dbReference type="OMA" id="GMKDIGV"/>
<evidence type="ECO:0000313" key="3">
    <source>
        <dbReference type="Proteomes" id="UP000008022"/>
    </source>
</evidence>
<proteinExistence type="predicted"/>
<reference evidence="3" key="1">
    <citation type="submission" date="2013-06" db="EMBL/GenBank/DDBJ databases">
        <authorList>
            <person name="Zhao Q."/>
        </authorList>
    </citation>
    <scope>NUCLEOTIDE SEQUENCE</scope>
    <source>
        <strain evidence="3">cv. W1943</strain>
    </source>
</reference>
<sequence>MSPILEDQTRLSPKTPSKGKHPTQNSALRQVHTDTGHLKHRRDPKALTTDTLDPKHGQTLLLNNRKAPRPGLETAKRREKHQGELRAEVRGNKDHCVFHDSGKELRLSRDNPYDCSNHHQLHRQRRERYTRASRRATKKKRW</sequence>
<dbReference type="Proteomes" id="UP000008022">
    <property type="component" value="Unassembled WGS sequence"/>
</dbReference>
<name>A0A0E0NF82_ORYRU</name>
<feature type="region of interest" description="Disordered" evidence="1">
    <location>
        <begin position="1"/>
        <end position="85"/>
    </location>
</feature>
<accession>A0A0E0NF82</accession>
<dbReference type="AlphaFoldDB" id="A0A0E0NF82"/>